<dbReference type="InterPro" id="IPR002110">
    <property type="entry name" value="Ankyrin_rpt"/>
</dbReference>
<keyword evidence="10" id="KW-0449">Lipoprotein</keyword>
<feature type="repeat" description="ANK" evidence="12">
    <location>
        <begin position="425"/>
        <end position="457"/>
    </location>
</feature>
<dbReference type="SUPFAM" id="SSF54495">
    <property type="entry name" value="UBC-like"/>
    <property type="match status" value="1"/>
</dbReference>
<evidence type="ECO:0000256" key="13">
    <source>
        <dbReference type="SAM" id="MobiDB-lite"/>
    </source>
</evidence>
<evidence type="ECO:0000256" key="9">
    <source>
        <dbReference type="ARBA" id="ARBA00023139"/>
    </source>
</evidence>
<gene>
    <name evidence="16" type="primary">AKR1_2</name>
    <name evidence="16" type="ORF">PGT21_003076</name>
</gene>
<dbReference type="OrthoDB" id="6781668at2759"/>
<evidence type="ECO:0000313" key="17">
    <source>
        <dbReference type="Proteomes" id="UP000324748"/>
    </source>
</evidence>
<dbReference type="SMART" id="SM00591">
    <property type="entry name" value="RWD"/>
    <property type="match status" value="1"/>
</dbReference>
<evidence type="ECO:0000256" key="2">
    <source>
        <dbReference type="ARBA" id="ARBA00010104"/>
    </source>
</evidence>
<keyword evidence="17" id="KW-1185">Reference proteome</keyword>
<protein>
    <recommendedName>
        <fullName evidence="3">protein S-acyltransferase</fullName>
        <ecNumber evidence="3">2.3.1.225</ecNumber>
    </recommendedName>
</protein>
<feature type="repeat" description="ANK" evidence="12">
    <location>
        <begin position="289"/>
        <end position="321"/>
    </location>
</feature>
<comment type="caution">
    <text evidence="16">The sequence shown here is derived from an EMBL/GenBank/DDBJ whole genome shotgun (WGS) entry which is preliminary data.</text>
</comment>
<dbReference type="AlphaFoldDB" id="A0A5B0LXK3"/>
<evidence type="ECO:0000259" key="15">
    <source>
        <dbReference type="PROSITE" id="PS50908"/>
    </source>
</evidence>
<dbReference type="PROSITE" id="PS50216">
    <property type="entry name" value="DHHC"/>
    <property type="match status" value="1"/>
</dbReference>
<evidence type="ECO:0000256" key="14">
    <source>
        <dbReference type="SAM" id="Phobius"/>
    </source>
</evidence>
<feature type="compositionally biased region" description="Pro residues" evidence="13">
    <location>
        <begin position="249"/>
        <end position="259"/>
    </location>
</feature>
<dbReference type="Gene3D" id="1.25.40.20">
    <property type="entry name" value="Ankyrin repeat-containing domain"/>
    <property type="match status" value="2"/>
</dbReference>
<proteinExistence type="inferred from homology"/>
<dbReference type="CDD" id="cd23823">
    <property type="entry name" value="RWD_GCN2"/>
    <property type="match status" value="1"/>
</dbReference>
<dbReference type="EC" id="2.3.1.225" evidence="3"/>
<feature type="compositionally biased region" description="Low complexity" evidence="13">
    <location>
        <begin position="201"/>
        <end position="226"/>
    </location>
</feature>
<dbReference type="SUPFAM" id="SSF48403">
    <property type="entry name" value="Ankyrin repeat"/>
    <property type="match status" value="1"/>
</dbReference>
<feature type="region of interest" description="Disordered" evidence="13">
    <location>
        <begin position="909"/>
        <end position="935"/>
    </location>
</feature>
<feature type="transmembrane region" description="Helical" evidence="14">
    <location>
        <begin position="753"/>
        <end position="775"/>
    </location>
</feature>
<dbReference type="PANTHER" id="PTHR24161">
    <property type="entry name" value="ANK_REP_REGION DOMAIN-CONTAINING PROTEIN-RELATED"/>
    <property type="match status" value="1"/>
</dbReference>
<dbReference type="InterPro" id="IPR036770">
    <property type="entry name" value="Ankyrin_rpt-contain_sf"/>
</dbReference>
<name>A0A5B0LXK3_PUCGR</name>
<reference evidence="16 17" key="1">
    <citation type="submission" date="2019-05" db="EMBL/GenBank/DDBJ databases">
        <title>Emergence of the Ug99 lineage of the wheat stem rust pathogen through somatic hybridization.</title>
        <authorList>
            <person name="Li F."/>
            <person name="Upadhyaya N.M."/>
            <person name="Sperschneider J."/>
            <person name="Matny O."/>
            <person name="Nguyen-Phuc H."/>
            <person name="Mago R."/>
            <person name="Raley C."/>
            <person name="Miller M.E."/>
            <person name="Silverstein K.A.T."/>
            <person name="Henningsen E."/>
            <person name="Hirsch C.D."/>
            <person name="Visser B."/>
            <person name="Pretorius Z.A."/>
            <person name="Steffenson B.J."/>
            <person name="Schwessinger B."/>
            <person name="Dodds P.N."/>
            <person name="Figueroa M."/>
        </authorList>
    </citation>
    <scope>NUCLEOTIDE SEQUENCE [LARGE SCALE GENOMIC DNA]</scope>
    <source>
        <strain evidence="16">21-0</strain>
    </source>
</reference>
<evidence type="ECO:0000256" key="7">
    <source>
        <dbReference type="ARBA" id="ARBA00023043"/>
    </source>
</evidence>
<dbReference type="InterPro" id="IPR016135">
    <property type="entry name" value="UBQ-conjugating_enzyme/RWD"/>
</dbReference>
<feature type="transmembrane region" description="Helical" evidence="14">
    <location>
        <begin position="499"/>
        <end position="517"/>
    </location>
</feature>
<sequence length="945" mass="104647">MSDQYLEQRKEEIEVLQSIFGDLSFESDDQVILRTGPKEPSPSNPLTVNLKIKYTEKYPDELPDIVIEPVEGELSELELESTVEMLKEAGRESLGTAMIFTLSLALQQALAQILSERAAEVVHLEKEEIKKAEEAEAARKKGTPINKEISPIRRAKFNEQNQLKKAKEEEERSKSLTPNERGERKKSGNKLMGRQPLESNQALTISTTTQATATFTQTTTGSTNATLPEPPSSTATEHTKTIREEFSFPEPPTEPPPSPLHLAAQRGDTEAVKQLLDSGLAHPTDVDQQQITALHWSAINGHLNLSALLIARGAVVDAFGGQLLATPLMWAARNGRVQIVHLLLKHGADPTLVDSQAFNTLHLATHSSSALTLCYLLACAYDKISLDSADREGHTALHWASYQGDSLSVDLLLSHRASVSARDLNGMTPLHWAVVKGNSTCIRQIVLAGADVLARTIEGKTPQEMAVELKSTFAWSRGLSEAGMNSNGTKRILPLGNGLKMKTIMFLFTIICFGLAFQTLSSLPYYSSIIISLAQAYGAHHIISNTILDANHRSPGRPSEIITSSPYFSTIIVASFFWVGYAWIAHLLPHTQDHPSLNLFFILSSLICVYNFVRAITLDPGYIPLPRNPLDRKTIIEGLVERSIFDGMNFCISCENRKPLRSKHCKICQRCIGKFDHHCPWVWNCVGVGNHRQFLVFVGTLIIGISLFDILAFIYFSSAPDLTKIDSRQLPASCSISQTLCQLAAFDSFTLSIVIWATLQLVWTTMLMVSQLWMVSRQMTTFELSNVNRFGFMGGKAGTSMAAQSSHLHAHHASAQSSLNHHHHNHSHSRKPKSFVFCLKLLGLDRFLDGTQIIKKSKKASNPFHKGIRANCLDFWTAGNHLGVNYLELFEVPEGGFQIRAKESSSFTSKFDPLHKKSSNGSRSRSSSSNGRTRNGYERVAMDIV</sequence>
<feature type="repeat" description="ANK" evidence="12">
    <location>
        <begin position="258"/>
        <end position="279"/>
    </location>
</feature>
<keyword evidence="9" id="KW-0564">Palmitate</keyword>
<dbReference type="GO" id="GO:0016020">
    <property type="term" value="C:membrane"/>
    <property type="evidence" value="ECO:0007669"/>
    <property type="project" value="UniProtKB-SubCell"/>
</dbReference>
<dbReference type="EMBL" id="VSWC01000183">
    <property type="protein sequence ID" value="KAA1068826.1"/>
    <property type="molecule type" value="Genomic_DNA"/>
</dbReference>
<keyword evidence="4 14" id="KW-0812">Transmembrane</keyword>
<feature type="domain" description="RWD" evidence="15">
    <location>
        <begin position="11"/>
        <end position="113"/>
    </location>
</feature>
<feature type="transmembrane region" description="Helical" evidence="14">
    <location>
        <begin position="694"/>
        <end position="716"/>
    </location>
</feature>
<keyword evidence="16" id="KW-0808">Transferase</keyword>
<keyword evidence="8 14" id="KW-0472">Membrane</keyword>
<dbReference type="Pfam" id="PF01529">
    <property type="entry name" value="DHHC"/>
    <property type="match status" value="1"/>
</dbReference>
<dbReference type="InterPro" id="IPR006575">
    <property type="entry name" value="RWD_dom"/>
</dbReference>
<evidence type="ECO:0000313" key="16">
    <source>
        <dbReference type="EMBL" id="KAA1068826.1"/>
    </source>
</evidence>
<evidence type="ECO:0000256" key="1">
    <source>
        <dbReference type="ARBA" id="ARBA00004141"/>
    </source>
</evidence>
<comment type="catalytic activity">
    <reaction evidence="11">
        <text>L-cysteinyl-[protein] + hexadecanoyl-CoA = S-hexadecanoyl-L-cysteinyl-[protein] + CoA</text>
        <dbReference type="Rhea" id="RHEA:36683"/>
        <dbReference type="Rhea" id="RHEA-COMP:10131"/>
        <dbReference type="Rhea" id="RHEA-COMP:11032"/>
        <dbReference type="ChEBI" id="CHEBI:29950"/>
        <dbReference type="ChEBI" id="CHEBI:57287"/>
        <dbReference type="ChEBI" id="CHEBI:57379"/>
        <dbReference type="ChEBI" id="CHEBI:74151"/>
        <dbReference type="EC" id="2.3.1.225"/>
    </reaction>
</comment>
<feature type="transmembrane region" description="Helical" evidence="14">
    <location>
        <begin position="564"/>
        <end position="584"/>
    </location>
</feature>
<organism evidence="16 17">
    <name type="scientific">Puccinia graminis f. sp. tritici</name>
    <dbReference type="NCBI Taxonomy" id="56615"/>
    <lineage>
        <taxon>Eukaryota</taxon>
        <taxon>Fungi</taxon>
        <taxon>Dikarya</taxon>
        <taxon>Basidiomycota</taxon>
        <taxon>Pucciniomycotina</taxon>
        <taxon>Pucciniomycetes</taxon>
        <taxon>Pucciniales</taxon>
        <taxon>Pucciniaceae</taxon>
        <taxon>Puccinia</taxon>
    </lineage>
</organism>
<comment type="similarity">
    <text evidence="2">Belongs to the DHHC palmitoyltransferase family. AKR/ZDHHC17 subfamily.</text>
</comment>
<feature type="compositionally biased region" description="Basic and acidic residues" evidence="13">
    <location>
        <begin position="165"/>
        <end position="186"/>
    </location>
</feature>
<dbReference type="GO" id="GO:0019706">
    <property type="term" value="F:protein-cysteine S-palmitoyltransferase activity"/>
    <property type="evidence" value="ECO:0007669"/>
    <property type="project" value="UniProtKB-EC"/>
</dbReference>
<feature type="region of interest" description="Disordered" evidence="13">
    <location>
        <begin position="133"/>
        <end position="260"/>
    </location>
</feature>
<evidence type="ECO:0000256" key="3">
    <source>
        <dbReference type="ARBA" id="ARBA00012210"/>
    </source>
</evidence>
<dbReference type="PANTHER" id="PTHR24161:SF85">
    <property type="entry name" value="PALMITOYLTRANSFERASE HIP14"/>
    <property type="match status" value="1"/>
</dbReference>
<keyword evidence="7 12" id="KW-0040">ANK repeat</keyword>
<dbReference type="PROSITE" id="PS50908">
    <property type="entry name" value="RWD"/>
    <property type="match status" value="1"/>
</dbReference>
<comment type="subcellular location">
    <subcellularLocation>
        <location evidence="1">Membrane</location>
        <topology evidence="1">Multi-pass membrane protein</topology>
    </subcellularLocation>
</comment>
<evidence type="ECO:0000256" key="10">
    <source>
        <dbReference type="ARBA" id="ARBA00023288"/>
    </source>
</evidence>
<dbReference type="InterPro" id="IPR001594">
    <property type="entry name" value="Palmitoyltrfase_DHHC"/>
</dbReference>
<evidence type="ECO:0000256" key="6">
    <source>
        <dbReference type="ARBA" id="ARBA00022989"/>
    </source>
</evidence>
<feature type="transmembrane region" description="Helical" evidence="14">
    <location>
        <begin position="596"/>
        <end position="613"/>
    </location>
</feature>
<accession>A0A5B0LXK3</accession>
<feature type="repeat" description="ANK" evidence="12">
    <location>
        <begin position="326"/>
        <end position="355"/>
    </location>
</feature>
<dbReference type="Pfam" id="PF12796">
    <property type="entry name" value="Ank_2"/>
    <property type="match status" value="2"/>
</dbReference>
<evidence type="ECO:0000256" key="12">
    <source>
        <dbReference type="PROSITE-ProRule" id="PRU00023"/>
    </source>
</evidence>
<evidence type="ECO:0000256" key="8">
    <source>
        <dbReference type="ARBA" id="ARBA00023136"/>
    </source>
</evidence>
<feature type="compositionally biased region" description="Low complexity" evidence="13">
    <location>
        <begin position="919"/>
        <end position="934"/>
    </location>
</feature>
<keyword evidence="6 14" id="KW-1133">Transmembrane helix</keyword>
<dbReference type="PROSITE" id="PS50297">
    <property type="entry name" value="ANK_REP_REGION"/>
    <property type="match status" value="5"/>
</dbReference>
<evidence type="ECO:0000256" key="5">
    <source>
        <dbReference type="ARBA" id="ARBA00022737"/>
    </source>
</evidence>
<evidence type="ECO:0000256" key="11">
    <source>
        <dbReference type="ARBA" id="ARBA00048048"/>
    </source>
</evidence>
<dbReference type="Proteomes" id="UP000324748">
    <property type="component" value="Unassembled WGS sequence"/>
</dbReference>
<dbReference type="PROSITE" id="PS50088">
    <property type="entry name" value="ANK_REPEAT"/>
    <property type="match status" value="5"/>
</dbReference>
<dbReference type="Gene3D" id="3.10.110.10">
    <property type="entry name" value="Ubiquitin Conjugating Enzyme"/>
    <property type="match status" value="1"/>
</dbReference>
<feature type="compositionally biased region" description="Basic and acidic residues" evidence="13">
    <location>
        <begin position="237"/>
        <end position="246"/>
    </location>
</feature>
<dbReference type="Pfam" id="PF05773">
    <property type="entry name" value="RWD"/>
    <property type="match status" value="1"/>
</dbReference>
<feature type="repeat" description="ANK" evidence="12">
    <location>
        <begin position="392"/>
        <end position="424"/>
    </location>
</feature>
<evidence type="ECO:0000256" key="4">
    <source>
        <dbReference type="ARBA" id="ARBA00022692"/>
    </source>
</evidence>
<dbReference type="SMART" id="SM00248">
    <property type="entry name" value="ANK"/>
    <property type="match status" value="5"/>
</dbReference>
<keyword evidence="5" id="KW-0677">Repeat</keyword>